<feature type="transmembrane region" description="Helical" evidence="1">
    <location>
        <begin position="268"/>
        <end position="285"/>
    </location>
</feature>
<dbReference type="EMBL" id="CP013747">
    <property type="protein sequence ID" value="ALV42666.1"/>
    <property type="molecule type" value="Genomic_DNA"/>
</dbReference>
<evidence type="ECO:0008006" key="4">
    <source>
        <dbReference type="Google" id="ProtNLM"/>
    </source>
</evidence>
<feature type="transmembrane region" description="Helical" evidence="1">
    <location>
        <begin position="199"/>
        <end position="226"/>
    </location>
</feature>
<gene>
    <name evidence="2" type="ORF">AU252_17155</name>
</gene>
<reference evidence="2 3" key="1">
    <citation type="submission" date="2015-12" db="EMBL/GenBank/DDBJ databases">
        <authorList>
            <person name="Shamseldin A."/>
            <person name="Moawad H."/>
            <person name="Abd El-Rahim W.M."/>
            <person name="Sadowsky M.J."/>
        </authorList>
    </citation>
    <scope>NUCLEOTIDE SEQUENCE [LARGE SCALE GENOMIC DNA]</scope>
    <source>
        <strain evidence="2 3">Ar51</strain>
    </source>
</reference>
<feature type="transmembrane region" description="Helical" evidence="1">
    <location>
        <begin position="324"/>
        <end position="342"/>
    </location>
</feature>
<sequence length="452" mass="48450">MKSWILAWLAFLPFVLIRAENLAESDTFWQVRTGILTIAHARIPSADPFSWTVGGEPWTLNSWGFNVVLGLSYQAAGLVGVALASACLVAVIGGLVLLLARQLGASPVVSACVLLIGTPLLTLYLSARPQLIDYIAVLALVMLLRWLIEVRQPAWPLLAIAVLTIVWVNLHAAALLGVAITGVSILLVCLKRSTRRRSGWFLAALLITMLCSLVNPYGAGLLAQTLQVKSESTVITEWQPFNPADPLQLVMFALGLLGLVVAARRGDAVFTAAIFVAACGSVAAMRVLPIFLLLALPVLASFASHEAVMLYFASRRRMLTQGATAVVVIAVGVAVFNLPFLGRPDPTHFPSASIKAIPPGCKLFNAYRFGGLVILERPDVLVSVDSRNDLYGAERVTQSLRVLDGQVDLDEGLAGADCVLVPPTSGLAGRLRTSADWNLKSAETTAELFIRR</sequence>
<feature type="transmembrane region" description="Helical" evidence="1">
    <location>
        <begin position="246"/>
        <end position="263"/>
    </location>
</feature>
<keyword evidence="1" id="KW-1133">Transmembrane helix</keyword>
<feature type="transmembrane region" description="Helical" evidence="1">
    <location>
        <begin position="105"/>
        <end position="124"/>
    </location>
</feature>
<name>A0A0U3QBV0_9MICC</name>
<accession>A0A0U3QBV0</accession>
<feature type="transmembrane region" description="Helical" evidence="1">
    <location>
        <begin position="131"/>
        <end position="148"/>
    </location>
</feature>
<keyword evidence="1" id="KW-0812">Transmembrane</keyword>
<organism evidence="2">
    <name type="scientific">Pseudarthrobacter sulfonivorans</name>
    <dbReference type="NCBI Taxonomy" id="121292"/>
    <lineage>
        <taxon>Bacteria</taxon>
        <taxon>Bacillati</taxon>
        <taxon>Actinomycetota</taxon>
        <taxon>Actinomycetes</taxon>
        <taxon>Micrococcales</taxon>
        <taxon>Micrococcaceae</taxon>
        <taxon>Pseudarthrobacter</taxon>
    </lineage>
</organism>
<feature type="transmembrane region" description="Helical" evidence="1">
    <location>
        <begin position="154"/>
        <end position="187"/>
    </location>
</feature>
<evidence type="ECO:0000313" key="3">
    <source>
        <dbReference type="Proteomes" id="UP000065151"/>
    </source>
</evidence>
<evidence type="ECO:0000256" key="1">
    <source>
        <dbReference type="SAM" id="Phobius"/>
    </source>
</evidence>
<feature type="transmembrane region" description="Helical" evidence="1">
    <location>
        <begin position="291"/>
        <end position="312"/>
    </location>
</feature>
<dbReference type="AlphaFoldDB" id="A0A0U3QBV0"/>
<dbReference type="Proteomes" id="UP000065151">
    <property type="component" value="Chromosome"/>
</dbReference>
<proteinExistence type="predicted"/>
<dbReference type="KEGG" id="psul:AU252_17155"/>
<evidence type="ECO:0000313" key="2">
    <source>
        <dbReference type="EMBL" id="ALV42666.1"/>
    </source>
</evidence>
<dbReference type="STRING" id="121292.AU252_17155"/>
<feature type="transmembrane region" description="Helical" evidence="1">
    <location>
        <begin position="76"/>
        <end position="99"/>
    </location>
</feature>
<keyword evidence="1" id="KW-0472">Membrane</keyword>
<protein>
    <recommendedName>
        <fullName evidence="4">Glycosyltransferase RgtA/B/C/D-like domain-containing protein</fullName>
    </recommendedName>
</protein>